<reference evidence="5 6" key="2">
    <citation type="journal article" date="2011" name="PLoS Genet.">
        <title>Caenorhabditis briggsae recombinant inbred line genotypes reveal inter-strain incompatibility and the evolution of recombination.</title>
        <authorList>
            <person name="Ross J.A."/>
            <person name="Koboldt D.C."/>
            <person name="Staisch J.E."/>
            <person name="Chamberlin H.M."/>
            <person name="Gupta B.P."/>
            <person name="Miller R.D."/>
            <person name="Baird S.E."/>
            <person name="Haag E.S."/>
        </authorList>
    </citation>
    <scope>NUCLEOTIDE SEQUENCE [LARGE SCALE GENOMIC DNA]</scope>
    <source>
        <strain evidence="5 6">AF16</strain>
    </source>
</reference>
<dbReference type="GO" id="GO:0005375">
    <property type="term" value="F:copper ion transmembrane transporter activity"/>
    <property type="evidence" value="ECO:0007669"/>
    <property type="project" value="UniProtKB-UniRule"/>
</dbReference>
<keyword evidence="3 4" id="KW-0472">Membrane</keyword>
<dbReference type="KEGG" id="cbr:CBG_22300"/>
<evidence type="ECO:0000256" key="1">
    <source>
        <dbReference type="ARBA" id="ARBA00022692"/>
    </source>
</evidence>
<evidence type="ECO:0000313" key="7">
    <source>
        <dbReference type="WormBase" id="CBG22300"/>
    </source>
</evidence>
<evidence type="ECO:0000256" key="3">
    <source>
        <dbReference type="ARBA" id="ARBA00023136"/>
    </source>
</evidence>
<dbReference type="Pfam" id="PF04145">
    <property type="entry name" value="Ctr"/>
    <property type="match status" value="3"/>
</dbReference>
<dbReference type="WormBase" id="CBG22300">
    <property type="protein sequence ID" value="CBP42852"/>
    <property type="gene ID" value="WBGene00040898"/>
</dbReference>
<reference evidence="5 6" key="1">
    <citation type="journal article" date="2003" name="PLoS Biol.">
        <title>The genome sequence of Caenorhabditis briggsae: a platform for comparative genomics.</title>
        <authorList>
            <person name="Stein L.D."/>
            <person name="Bao Z."/>
            <person name="Blasiar D."/>
            <person name="Blumenthal T."/>
            <person name="Brent M.R."/>
            <person name="Chen N."/>
            <person name="Chinwalla A."/>
            <person name="Clarke L."/>
            <person name="Clee C."/>
            <person name="Coghlan A."/>
            <person name="Coulson A."/>
            <person name="D'Eustachio P."/>
            <person name="Fitch D.H."/>
            <person name="Fulton L.A."/>
            <person name="Fulton R.E."/>
            <person name="Griffiths-Jones S."/>
            <person name="Harris T.W."/>
            <person name="Hillier L.W."/>
            <person name="Kamath R."/>
            <person name="Kuwabara P.E."/>
            <person name="Mardis E.R."/>
            <person name="Marra M.A."/>
            <person name="Miner T.L."/>
            <person name="Minx P."/>
            <person name="Mullikin J.C."/>
            <person name="Plumb R.W."/>
            <person name="Rogers J."/>
            <person name="Schein J.E."/>
            <person name="Sohrmann M."/>
            <person name="Spieth J."/>
            <person name="Stajich J.E."/>
            <person name="Wei C."/>
            <person name="Willey D."/>
            <person name="Wilson R.K."/>
            <person name="Durbin R."/>
            <person name="Waterston R.H."/>
        </authorList>
    </citation>
    <scope>NUCLEOTIDE SEQUENCE [LARGE SCALE GENOMIC DNA]</scope>
    <source>
        <strain evidence="5 6">AF16</strain>
    </source>
</reference>
<accession>A8Y208</accession>
<gene>
    <name evidence="5 7" type="ORF">CBG22300</name>
    <name evidence="5" type="ORF">CBG_22300</name>
</gene>
<evidence type="ECO:0000256" key="4">
    <source>
        <dbReference type="RuleBase" id="RU367022"/>
    </source>
</evidence>
<dbReference type="RefSeq" id="XP_045097540.1">
    <property type="nucleotide sequence ID" value="XM_045242496.1"/>
</dbReference>
<name>A8Y208_CAEBR</name>
<feature type="transmembrane region" description="Helical" evidence="4">
    <location>
        <begin position="253"/>
        <end position="272"/>
    </location>
</feature>
<keyword evidence="6" id="KW-1185">Reference proteome</keyword>
<dbReference type="PANTHER" id="PTHR12483">
    <property type="entry name" value="SOLUTE CARRIER FAMILY 31 COPPER TRANSPORTERS"/>
    <property type="match status" value="1"/>
</dbReference>
<keyword evidence="2 4" id="KW-1133">Transmembrane helix</keyword>
<dbReference type="CTD" id="8581042"/>
<dbReference type="AlphaFoldDB" id="A8Y208"/>
<keyword evidence="4" id="KW-0813">Transport</keyword>
<comment type="caution">
    <text evidence="4">Lacks conserved residue(s) required for the propagation of feature annotation.</text>
</comment>
<keyword evidence="1 4" id="KW-0812">Transmembrane</keyword>
<keyword evidence="4" id="KW-0186">Copper</keyword>
<comment type="subcellular location">
    <subcellularLocation>
        <location evidence="4">Membrane</location>
        <topology evidence="4">Multi-pass membrane protein</topology>
    </subcellularLocation>
</comment>
<keyword evidence="4" id="KW-0406">Ion transport</keyword>
<dbReference type="InParanoid" id="A8Y208"/>
<comment type="similarity">
    <text evidence="4">Belongs to the copper transporter (Ctr) (TC 1.A.56) family. SLC31A subfamily.</text>
</comment>
<evidence type="ECO:0000313" key="6">
    <source>
        <dbReference type="Proteomes" id="UP000008549"/>
    </source>
</evidence>
<keyword evidence="4" id="KW-0187">Copper transport</keyword>
<evidence type="ECO:0000313" key="5">
    <source>
        <dbReference type="EMBL" id="CAP38928.2"/>
    </source>
</evidence>
<dbReference type="PANTHER" id="PTHR12483:SF109">
    <property type="entry name" value="COPPER TRANSPORT PROTEIN"/>
    <property type="match status" value="1"/>
</dbReference>
<dbReference type="OMA" id="FAREIIF"/>
<dbReference type="Proteomes" id="UP000008549">
    <property type="component" value="Unassembled WGS sequence"/>
</dbReference>
<feature type="transmembrane region" description="Helical" evidence="4">
    <location>
        <begin position="154"/>
        <end position="172"/>
    </location>
</feature>
<feature type="transmembrane region" description="Helical" evidence="4">
    <location>
        <begin position="94"/>
        <end position="122"/>
    </location>
</feature>
<proteinExistence type="inferred from homology"/>
<organism evidence="5 6">
    <name type="scientific">Caenorhabditis briggsae</name>
    <dbReference type="NCBI Taxonomy" id="6238"/>
    <lineage>
        <taxon>Eukaryota</taxon>
        <taxon>Metazoa</taxon>
        <taxon>Ecdysozoa</taxon>
        <taxon>Nematoda</taxon>
        <taxon>Chromadorea</taxon>
        <taxon>Rhabditida</taxon>
        <taxon>Rhabditina</taxon>
        <taxon>Rhabditomorpha</taxon>
        <taxon>Rhabditoidea</taxon>
        <taxon>Rhabditidae</taxon>
        <taxon>Peloderinae</taxon>
        <taxon>Caenorhabditis</taxon>
    </lineage>
</organism>
<dbReference type="GO" id="GO:0016020">
    <property type="term" value="C:membrane"/>
    <property type="evidence" value="ECO:0007669"/>
    <property type="project" value="UniProtKB-SubCell"/>
</dbReference>
<dbReference type="HOGENOM" id="CLU_963878_0_0_1"/>
<dbReference type="InterPro" id="IPR007274">
    <property type="entry name" value="Cop_transporter"/>
</dbReference>
<dbReference type="EMBL" id="HE601428">
    <property type="protein sequence ID" value="CAP38928.2"/>
    <property type="molecule type" value="Genomic_DNA"/>
</dbReference>
<feature type="transmembrane region" description="Helical" evidence="4">
    <location>
        <begin position="30"/>
        <end position="50"/>
    </location>
</feature>
<sequence>MSGPFMHMYFHTQPQDTVLFKTWNVTDAGTMAWVCAVIVVAGIMLEAMKFGRWKIEKWQKRREEVLTKSYFTRLFSPIHVAQSILFMIQLCFSYILMLIFMTFSVWLGLAVVVGLGIAKTFFQKMMMDMMEMYFHFRIQEPILFRQWKPTDTPGYVFSCISIFIIAFCLELLKFGRQWMTRKPRPFLVTDVCCSTSEGIWDIPETSEEPPRGKISVVPFTMESISGWKHTVSSCLFFAQNFVEYSLMLIAMTYNYPFLLSLLGGHALGYFLVGPLMTIKENDAAGTCCS</sequence>
<evidence type="ECO:0000256" key="2">
    <source>
        <dbReference type="ARBA" id="ARBA00022989"/>
    </source>
</evidence>
<dbReference type="eggNOG" id="KOG3386">
    <property type="taxonomic scope" value="Eukaryota"/>
</dbReference>
<protein>
    <recommendedName>
        <fullName evidence="4">Copper transport protein</fullName>
    </recommendedName>
</protein>
<dbReference type="GeneID" id="8581042"/>